<dbReference type="InterPro" id="IPR036465">
    <property type="entry name" value="vWFA_dom_sf"/>
</dbReference>
<gene>
    <name evidence="2" type="ORF">DBRI00130_LOCUS8341</name>
</gene>
<proteinExistence type="predicted"/>
<feature type="domain" description="VWFA" evidence="1">
    <location>
        <begin position="92"/>
        <end position="282"/>
    </location>
</feature>
<evidence type="ECO:0000259" key="1">
    <source>
        <dbReference type="PROSITE" id="PS50234"/>
    </source>
</evidence>
<dbReference type="Gene3D" id="3.40.50.410">
    <property type="entry name" value="von Willebrand factor, type A domain"/>
    <property type="match status" value="1"/>
</dbReference>
<dbReference type="PRINTS" id="PR00453">
    <property type="entry name" value="VWFADOMAIN"/>
</dbReference>
<dbReference type="PANTHER" id="PTHR10579:SF43">
    <property type="entry name" value="ZINC FINGER (C3HC4-TYPE RING FINGER) FAMILY PROTEIN"/>
    <property type="match status" value="1"/>
</dbReference>
<protein>
    <recommendedName>
        <fullName evidence="1">VWFA domain-containing protein</fullName>
    </recommendedName>
</protein>
<dbReference type="SUPFAM" id="SSF53300">
    <property type="entry name" value="vWA-like"/>
    <property type="match status" value="1"/>
</dbReference>
<dbReference type="AlphaFoldDB" id="A0A7S4V7R0"/>
<reference evidence="2" key="1">
    <citation type="submission" date="2021-01" db="EMBL/GenBank/DDBJ databases">
        <authorList>
            <person name="Corre E."/>
            <person name="Pelletier E."/>
            <person name="Niang G."/>
            <person name="Scheremetjew M."/>
            <person name="Finn R."/>
            <person name="Kale V."/>
            <person name="Holt S."/>
            <person name="Cochrane G."/>
            <person name="Meng A."/>
            <person name="Brown T."/>
            <person name="Cohen L."/>
        </authorList>
    </citation>
    <scope>NUCLEOTIDE SEQUENCE</scope>
    <source>
        <strain evidence="2">GSO104</strain>
    </source>
</reference>
<dbReference type="InterPro" id="IPR051266">
    <property type="entry name" value="CLCR"/>
</dbReference>
<accession>A0A7S4V7R0</accession>
<dbReference type="EMBL" id="HBNS01010321">
    <property type="protein sequence ID" value="CAE4594676.1"/>
    <property type="molecule type" value="Transcribed_RNA"/>
</dbReference>
<organism evidence="2">
    <name type="scientific">Ditylum brightwellii</name>
    <dbReference type="NCBI Taxonomy" id="49249"/>
    <lineage>
        <taxon>Eukaryota</taxon>
        <taxon>Sar</taxon>
        <taxon>Stramenopiles</taxon>
        <taxon>Ochrophyta</taxon>
        <taxon>Bacillariophyta</taxon>
        <taxon>Mediophyceae</taxon>
        <taxon>Lithodesmiophycidae</taxon>
        <taxon>Lithodesmiales</taxon>
        <taxon>Lithodesmiaceae</taxon>
        <taxon>Ditylum</taxon>
    </lineage>
</organism>
<dbReference type="PANTHER" id="PTHR10579">
    <property type="entry name" value="CALCIUM-ACTIVATED CHLORIDE CHANNEL REGULATOR"/>
    <property type="match status" value="1"/>
</dbReference>
<dbReference type="SMART" id="SM00327">
    <property type="entry name" value="VWA"/>
    <property type="match status" value="1"/>
</dbReference>
<dbReference type="PROSITE" id="PS50234">
    <property type="entry name" value="VWFA"/>
    <property type="match status" value="1"/>
</dbReference>
<evidence type="ECO:0000313" key="2">
    <source>
        <dbReference type="EMBL" id="CAE4594676.1"/>
    </source>
</evidence>
<sequence>MSSTDQPQNALEISEVASTFMEEDNFFHVMDVDNIDVDQCKKHSPPPTLTVKLTPKYDEIGLKSKNKGTAQICATIKASEISDDDSARAPVDVVVVLDVSASMARKKLALCKKTLELLLRELRPKDRFGLVTFSDEAKIEIPARKLNDANKQAALRTIMSIKSRRGTNLSGGIGMGAKEMHAIEEPNSVRSIFILTDGHVNKGIRDHEGVVELTKGCIGTNADDDTVAPMTVHTFGYGTRHDENLLRDVSQATSGGTYYFVESDSDVSSAFGDAFGGVLSVVAQNVVLSISAPPEAKLIMVHHENKTKKEDSSYVVKLGDLYAEERRDVIFEVTLRSDENISEEVQGIPHANATLSYLDTVEGKLVDEDTVTANIARPDNTTISAPNPSVAVQWLRTCATYGMEEADQVSQRGDLKTARAKITLLLQKLRRE</sequence>
<dbReference type="Pfam" id="PF00092">
    <property type="entry name" value="VWA"/>
    <property type="match status" value="1"/>
</dbReference>
<dbReference type="InterPro" id="IPR002035">
    <property type="entry name" value="VWF_A"/>
</dbReference>
<name>A0A7S4V7R0_9STRA</name>